<name>A0A7V8NMR9_9BACT</name>
<keyword evidence="11" id="KW-1185">Reference proteome</keyword>
<reference evidence="10" key="1">
    <citation type="submission" date="2020-06" db="EMBL/GenBank/DDBJ databases">
        <title>Legume-microbial interactions unlock mineral nutrients during tropical forest succession.</title>
        <authorList>
            <person name="Epihov D.Z."/>
        </authorList>
    </citation>
    <scope>NUCLEOTIDE SEQUENCE [LARGE SCALE GENOMIC DNA]</scope>
    <source>
        <strain evidence="10">Pan2503</strain>
    </source>
</reference>
<accession>A0A7V8NMR9</accession>
<dbReference type="InterPro" id="IPR017800">
    <property type="entry name" value="ADOP"/>
</dbReference>
<feature type="non-terminal residue" evidence="10">
    <location>
        <position position="674"/>
    </location>
</feature>
<feature type="domain" description="ABC3 transporter permease C-terminal" evidence="8">
    <location>
        <begin position="279"/>
        <end position="393"/>
    </location>
</feature>
<feature type="transmembrane region" description="Helical" evidence="7">
    <location>
        <begin position="418"/>
        <end position="438"/>
    </location>
</feature>
<evidence type="ECO:0000313" key="10">
    <source>
        <dbReference type="EMBL" id="MBA0084200.1"/>
    </source>
</evidence>
<keyword evidence="5 7" id="KW-0472">Membrane</keyword>
<evidence type="ECO:0000259" key="8">
    <source>
        <dbReference type="Pfam" id="PF02687"/>
    </source>
</evidence>
<dbReference type="Proteomes" id="UP000567293">
    <property type="component" value="Unassembled WGS sequence"/>
</dbReference>
<evidence type="ECO:0000256" key="5">
    <source>
        <dbReference type="ARBA" id="ARBA00023136"/>
    </source>
</evidence>
<evidence type="ECO:0000259" key="9">
    <source>
        <dbReference type="Pfam" id="PF12704"/>
    </source>
</evidence>
<keyword evidence="3 7" id="KW-0812">Transmembrane</keyword>
<feature type="domain" description="MacB-like periplasmic core" evidence="9">
    <location>
        <begin position="23"/>
        <end position="238"/>
    </location>
</feature>
<evidence type="ECO:0000256" key="3">
    <source>
        <dbReference type="ARBA" id="ARBA00022692"/>
    </source>
</evidence>
<dbReference type="Pfam" id="PF12704">
    <property type="entry name" value="MacB_PCD"/>
    <property type="match status" value="2"/>
</dbReference>
<gene>
    <name evidence="10" type="ORF">HRJ53_04320</name>
</gene>
<comment type="caution">
    <text evidence="10">The sequence shown here is derived from an EMBL/GenBank/DDBJ whole genome shotgun (WGS) entry which is preliminary data.</text>
</comment>
<dbReference type="InterPro" id="IPR025857">
    <property type="entry name" value="MacB_PCD"/>
</dbReference>
<protein>
    <submittedName>
        <fullName evidence="10">ABC transporter permease</fullName>
    </submittedName>
</protein>
<keyword evidence="2" id="KW-1003">Cell membrane</keyword>
<evidence type="ECO:0000313" key="11">
    <source>
        <dbReference type="Proteomes" id="UP000567293"/>
    </source>
</evidence>
<proteinExistence type="inferred from homology"/>
<comment type="similarity">
    <text evidence="6">Belongs to the ABC-4 integral membrane protein family.</text>
</comment>
<evidence type="ECO:0000256" key="2">
    <source>
        <dbReference type="ARBA" id="ARBA00022475"/>
    </source>
</evidence>
<sequence length="674" mass="73004">MNRSWQDVRYGIRLLAKNPGFAAIAILTLAVGIGANTALFSVVNGVLLNPLPYPNPEQLVSLYARQAHFNTASISYPNFLDWQRENRSFSSMAAFRDDNFNLTGMGQPERVKVNMISATFFPILGVQAMLGRNFAEQEDQLGAAPVALISEGLWKRKFGASRDVLGRSLDLDATSYTVVGIIPASAMKTFKDNADVYVPIAQWNEPLFRRRGVGMGMDAVGRLKPGVTLDQAKADMEAIARHLAEIYPESNKDSGVALVSLKENVVGEIRPFLFVLLAAVGFVLLIACANVANLLLARSTGRTREFAIRTALGASRKRMVCQILTESVLLALAGGALGLLFAAWGTQAGLKALPDALPRAEEVHLDGRVLLFTFSASLLAGLLFGLVPALKSSGTRLQETLKEGGRGGRGRRHRTQGVLVALEVALALVLLAGAGLMIRSLAELWNVDSGFDPQNVFTFGVAPSQQLGKTPAEVRANFRRLRDALAGVPGVQAASLTMASTPMRGDSDVPLWLDNETKPASNAEMKLSLFYAVQPDYLRLMKIPLKRGRFLEDADNEKAPFVVVIDEDFARLFFGNSDPIGRHVNFDVLNTSAEIIGTVGHVKQWGLDENSSSPVHAQCYFAIDQIPDPFVPLVARGFAAAVRTDRPVLGEANALQRVAASVNSEILVWGVRPM</sequence>
<dbReference type="GO" id="GO:0022857">
    <property type="term" value="F:transmembrane transporter activity"/>
    <property type="evidence" value="ECO:0007669"/>
    <property type="project" value="TreeGrafter"/>
</dbReference>
<dbReference type="InterPro" id="IPR050250">
    <property type="entry name" value="Macrolide_Exporter_MacB"/>
</dbReference>
<dbReference type="EMBL" id="JACDQQ010000419">
    <property type="protein sequence ID" value="MBA0084200.1"/>
    <property type="molecule type" value="Genomic_DNA"/>
</dbReference>
<evidence type="ECO:0000256" key="7">
    <source>
        <dbReference type="SAM" id="Phobius"/>
    </source>
</evidence>
<dbReference type="PANTHER" id="PTHR30572">
    <property type="entry name" value="MEMBRANE COMPONENT OF TRANSPORTER-RELATED"/>
    <property type="match status" value="1"/>
</dbReference>
<organism evidence="10 11">
    <name type="scientific">Candidatus Acidiferrum panamense</name>
    <dbReference type="NCBI Taxonomy" id="2741543"/>
    <lineage>
        <taxon>Bacteria</taxon>
        <taxon>Pseudomonadati</taxon>
        <taxon>Acidobacteriota</taxon>
        <taxon>Terriglobia</taxon>
        <taxon>Candidatus Acidiferrales</taxon>
        <taxon>Candidatus Acidiferrum</taxon>
    </lineage>
</organism>
<dbReference type="Pfam" id="PF02687">
    <property type="entry name" value="FtsX"/>
    <property type="match status" value="1"/>
</dbReference>
<dbReference type="NCBIfam" id="TIGR03434">
    <property type="entry name" value="ADOP"/>
    <property type="match status" value="1"/>
</dbReference>
<evidence type="ECO:0000256" key="6">
    <source>
        <dbReference type="ARBA" id="ARBA00038076"/>
    </source>
</evidence>
<comment type="subcellular location">
    <subcellularLocation>
        <location evidence="1">Cell membrane</location>
        <topology evidence="1">Multi-pass membrane protein</topology>
    </subcellularLocation>
</comment>
<evidence type="ECO:0000256" key="1">
    <source>
        <dbReference type="ARBA" id="ARBA00004651"/>
    </source>
</evidence>
<evidence type="ECO:0000256" key="4">
    <source>
        <dbReference type="ARBA" id="ARBA00022989"/>
    </source>
</evidence>
<feature type="transmembrane region" description="Helical" evidence="7">
    <location>
        <begin position="369"/>
        <end position="390"/>
    </location>
</feature>
<feature type="transmembrane region" description="Helical" evidence="7">
    <location>
        <begin position="323"/>
        <end position="344"/>
    </location>
</feature>
<feature type="transmembrane region" description="Helical" evidence="7">
    <location>
        <begin position="21"/>
        <end position="43"/>
    </location>
</feature>
<dbReference type="PANTHER" id="PTHR30572:SF4">
    <property type="entry name" value="ABC TRANSPORTER PERMEASE YTRF"/>
    <property type="match status" value="1"/>
</dbReference>
<dbReference type="InterPro" id="IPR003838">
    <property type="entry name" value="ABC3_permease_C"/>
</dbReference>
<feature type="transmembrane region" description="Helical" evidence="7">
    <location>
        <begin position="272"/>
        <end position="296"/>
    </location>
</feature>
<dbReference type="GO" id="GO:0005886">
    <property type="term" value="C:plasma membrane"/>
    <property type="evidence" value="ECO:0007669"/>
    <property type="project" value="UniProtKB-SubCell"/>
</dbReference>
<dbReference type="AlphaFoldDB" id="A0A7V8NMR9"/>
<keyword evidence="4 7" id="KW-1133">Transmembrane helix</keyword>
<feature type="domain" description="MacB-like periplasmic core" evidence="9">
    <location>
        <begin position="454"/>
        <end position="599"/>
    </location>
</feature>